<evidence type="ECO:0000313" key="1">
    <source>
        <dbReference type="EMBL" id="KAL0466767.1"/>
    </source>
</evidence>
<dbReference type="Proteomes" id="UP001451303">
    <property type="component" value="Unassembled WGS sequence"/>
</dbReference>
<accession>A0ABR3D389</accession>
<reference evidence="1 2" key="1">
    <citation type="submission" date="2023-09" db="EMBL/GenBank/DDBJ databases">
        <title>Multi-omics analysis of a traditional fermented food reveals byproduct-associated fungal strains for waste-to-food upcycling.</title>
        <authorList>
            <consortium name="Lawrence Berkeley National Laboratory"/>
            <person name="Rekdal V.M."/>
            <person name="Villalobos-Escobedo J.M."/>
            <person name="Rodriguez-Valeron N."/>
            <person name="Garcia M.O."/>
            <person name="Vasquez D.P."/>
            <person name="Damayanti I."/>
            <person name="Sorensen P.M."/>
            <person name="Baidoo E.E."/>
            <person name="De Carvalho A.C."/>
            <person name="Riley R."/>
            <person name="Lipzen A."/>
            <person name="He G."/>
            <person name="Yan M."/>
            <person name="Haridas S."/>
            <person name="Daum C."/>
            <person name="Yoshinaga Y."/>
            <person name="Ng V."/>
            <person name="Grigoriev I.V."/>
            <person name="Munk R."/>
            <person name="Nuraida L."/>
            <person name="Wijaya C.H."/>
            <person name="Morales P.-C."/>
            <person name="Keasling J.D."/>
        </authorList>
    </citation>
    <scope>NUCLEOTIDE SEQUENCE [LARGE SCALE GENOMIC DNA]</scope>
    <source>
        <strain evidence="1 2">FGSC 2613</strain>
    </source>
</reference>
<comment type="caution">
    <text evidence="1">The sequence shown here is derived from an EMBL/GenBank/DDBJ whole genome shotgun (WGS) entry which is preliminary data.</text>
</comment>
<evidence type="ECO:0000313" key="2">
    <source>
        <dbReference type="Proteomes" id="UP001451303"/>
    </source>
</evidence>
<keyword evidence="2" id="KW-1185">Reference proteome</keyword>
<gene>
    <name evidence="1" type="ORF">QR685DRAFT_574845</name>
</gene>
<organism evidence="1 2">
    <name type="scientific">Neurospora intermedia</name>
    <dbReference type="NCBI Taxonomy" id="5142"/>
    <lineage>
        <taxon>Eukaryota</taxon>
        <taxon>Fungi</taxon>
        <taxon>Dikarya</taxon>
        <taxon>Ascomycota</taxon>
        <taxon>Pezizomycotina</taxon>
        <taxon>Sordariomycetes</taxon>
        <taxon>Sordariomycetidae</taxon>
        <taxon>Sordariales</taxon>
        <taxon>Sordariaceae</taxon>
        <taxon>Neurospora</taxon>
    </lineage>
</organism>
<name>A0ABR3D389_NEUIN</name>
<dbReference type="EMBL" id="JAVLET010000011">
    <property type="protein sequence ID" value="KAL0466767.1"/>
    <property type="molecule type" value="Genomic_DNA"/>
</dbReference>
<proteinExistence type="predicted"/>
<protein>
    <submittedName>
        <fullName evidence="1">Uncharacterized protein</fullName>
    </submittedName>
</protein>
<sequence length="62" mass="6927">MTHRRAPCTVYIRRSDADPGWVAAGASFHPSCKKLQCSHARPSMLGMGSHDFHFGKKQVEEN</sequence>